<dbReference type="Proteomes" id="UP001251528">
    <property type="component" value="Unassembled WGS sequence"/>
</dbReference>
<evidence type="ECO:0000259" key="17">
    <source>
        <dbReference type="PROSITE" id="PS50011"/>
    </source>
</evidence>
<dbReference type="PROSITE" id="PS00108">
    <property type="entry name" value="PROTEIN_KINASE_ST"/>
    <property type="match status" value="1"/>
</dbReference>
<evidence type="ECO:0000256" key="14">
    <source>
        <dbReference type="RuleBase" id="RU000304"/>
    </source>
</evidence>
<dbReference type="GO" id="GO:0032465">
    <property type="term" value="P:regulation of cytokinesis"/>
    <property type="evidence" value="ECO:0007669"/>
    <property type="project" value="UniProtKB-ARBA"/>
</dbReference>
<dbReference type="FunFam" id="3.30.200.20:FF:000042">
    <property type="entry name" value="Aurora kinase A"/>
    <property type="match status" value="1"/>
</dbReference>
<evidence type="ECO:0000256" key="7">
    <source>
        <dbReference type="ARBA" id="ARBA00022840"/>
    </source>
</evidence>
<dbReference type="CDD" id="cd14007">
    <property type="entry name" value="STKc_Aurora"/>
    <property type="match status" value="1"/>
</dbReference>
<feature type="cross-link" description="Glycyl lysine isopeptide (Lys-Gly) (interchain with G-Cter in SUMO2)" evidence="12">
    <location>
        <position position="254"/>
    </location>
</feature>
<evidence type="ECO:0000256" key="3">
    <source>
        <dbReference type="ARBA" id="ARBA00022527"/>
    </source>
</evidence>
<feature type="compositionally biased region" description="Low complexity" evidence="16">
    <location>
        <begin position="93"/>
        <end position="105"/>
    </location>
</feature>
<dbReference type="EC" id="2.7.11.1" evidence="1 15"/>
<dbReference type="PROSITE" id="PS00107">
    <property type="entry name" value="PROTEIN_KINASE_ATP"/>
    <property type="match status" value="1"/>
</dbReference>
<gene>
    <name evidence="18" type="primary">IPL1_1</name>
    <name evidence="18" type="ORF">QQS21_009132</name>
</gene>
<dbReference type="GO" id="GO:0090266">
    <property type="term" value="P:regulation of mitotic cell cycle spindle assembly checkpoint"/>
    <property type="evidence" value="ECO:0007669"/>
    <property type="project" value="UniProtKB-ARBA"/>
</dbReference>
<keyword evidence="19" id="KW-1185">Reference proteome</keyword>
<feature type="binding site" evidence="11">
    <location>
        <begin position="207"/>
        <end position="209"/>
    </location>
    <ligand>
        <name>ATP</name>
        <dbReference type="ChEBI" id="CHEBI:30616"/>
    </ligand>
</feature>
<keyword evidence="6 15" id="KW-0418">Kinase</keyword>
<evidence type="ECO:0000256" key="6">
    <source>
        <dbReference type="ARBA" id="ARBA00022777"/>
    </source>
</evidence>
<dbReference type="SMART" id="SM00220">
    <property type="entry name" value="S_TKc"/>
    <property type="match status" value="1"/>
</dbReference>
<evidence type="ECO:0000256" key="5">
    <source>
        <dbReference type="ARBA" id="ARBA00022741"/>
    </source>
</evidence>
<dbReference type="GO" id="GO:0032133">
    <property type="term" value="C:chromosome passenger complex"/>
    <property type="evidence" value="ECO:0007669"/>
    <property type="project" value="UniProtKB-ARBA"/>
</dbReference>
<dbReference type="GO" id="GO:0000819">
    <property type="term" value="P:sister chromatid segregation"/>
    <property type="evidence" value="ECO:0007669"/>
    <property type="project" value="UniProtKB-ARBA"/>
</dbReference>
<evidence type="ECO:0000313" key="19">
    <source>
        <dbReference type="Proteomes" id="UP001251528"/>
    </source>
</evidence>
<evidence type="ECO:0000256" key="1">
    <source>
        <dbReference type="ARBA" id="ARBA00012513"/>
    </source>
</evidence>
<dbReference type="GO" id="GO:0051233">
    <property type="term" value="C:spindle midzone"/>
    <property type="evidence" value="ECO:0007669"/>
    <property type="project" value="UniProtKB-ARBA"/>
</dbReference>
<comment type="catalytic activity">
    <reaction evidence="8 15">
        <text>L-threonyl-[protein] + ATP = O-phospho-L-threonyl-[protein] + ADP + H(+)</text>
        <dbReference type="Rhea" id="RHEA:46608"/>
        <dbReference type="Rhea" id="RHEA-COMP:11060"/>
        <dbReference type="Rhea" id="RHEA-COMP:11605"/>
        <dbReference type="ChEBI" id="CHEBI:15378"/>
        <dbReference type="ChEBI" id="CHEBI:30013"/>
        <dbReference type="ChEBI" id="CHEBI:30616"/>
        <dbReference type="ChEBI" id="CHEBI:61977"/>
        <dbReference type="ChEBI" id="CHEBI:456216"/>
        <dbReference type="EC" id="2.7.11.1"/>
    </reaction>
</comment>
<feature type="binding site" evidence="11 13">
    <location>
        <position position="158"/>
    </location>
    <ligand>
        <name>ATP</name>
        <dbReference type="ChEBI" id="CHEBI:30616"/>
    </ligand>
</feature>
<name>A0AAJ0FY25_9HYPO</name>
<evidence type="ECO:0000256" key="13">
    <source>
        <dbReference type="PROSITE-ProRule" id="PRU10141"/>
    </source>
</evidence>
<dbReference type="InterPro" id="IPR011009">
    <property type="entry name" value="Kinase-like_dom_sf"/>
</dbReference>
<dbReference type="EMBL" id="JASWJB010000225">
    <property type="protein sequence ID" value="KAK2593160.1"/>
    <property type="molecule type" value="Genomic_DNA"/>
</dbReference>
<keyword evidence="4 15" id="KW-0808">Transferase</keyword>
<dbReference type="GO" id="GO:0005524">
    <property type="term" value="F:ATP binding"/>
    <property type="evidence" value="ECO:0007669"/>
    <property type="project" value="UniProtKB-UniRule"/>
</dbReference>
<evidence type="ECO:0000256" key="12">
    <source>
        <dbReference type="PIRSR" id="PIRSR630616-3"/>
    </source>
</evidence>
<sequence>MATRTLETRFERLAVQDENDSSDGTAKLYAKSKTVIASSSSGQLPHGTSRTNLFKVALQSQSHNAVAAVTLPSQAAQRKANIATSPTRKPVPSSATARGSSSSDAGEVEAKHALAHQPSIPKQFHLGMFEIGRPLGKGKFGRVYLARERTSGFICALKVLHKNELQSGSVERQVRREIEIQSNLRHPNVLQMFGHFHDNKRVFLILEFAGKGELYKHLRRENRFAEWKAAQYIAQMASALRYLHRKHVIHRDIKPENILVGIHGELKISDFGWSVHAPNNRRKTMCGTLDYLPPEMIKPGSSDNYYNEKVDLWSLGVLTYEFLVGEAPFEDTPVMTHRRIARADMTIPSFVSPEAADLIKRLLVLDPEKRISLDQVQVHPWILKHCVKGERASNREKGY</sequence>
<comment type="similarity">
    <text evidence="15">Belongs to the protein kinase superfamily. Ser/Thr protein kinase family. Aurora subfamily.</text>
</comment>
<protein>
    <recommendedName>
        <fullName evidence="2 15">Aurora kinase</fullName>
        <ecNumber evidence="1 15">2.7.11.1</ecNumber>
    </recommendedName>
</protein>
<feature type="binding site" evidence="11">
    <location>
        <position position="139"/>
    </location>
    <ligand>
        <name>ATP</name>
        <dbReference type="ChEBI" id="CHEBI:30616"/>
    </ligand>
</feature>
<reference evidence="18" key="1">
    <citation type="submission" date="2023-06" db="EMBL/GenBank/DDBJ databases">
        <title>Conoideocrella luteorostrata (Hypocreales: Clavicipitaceae), a potential biocontrol fungus for elongate hemlock scale in United States Christmas tree production areas.</title>
        <authorList>
            <person name="Barrett H."/>
            <person name="Lovett B."/>
            <person name="Macias A.M."/>
            <person name="Stajich J.E."/>
            <person name="Kasson M.T."/>
        </authorList>
    </citation>
    <scope>NUCLEOTIDE SEQUENCE</scope>
    <source>
        <strain evidence="18">ARSEF 14590</strain>
    </source>
</reference>
<evidence type="ECO:0000256" key="15">
    <source>
        <dbReference type="RuleBase" id="RU367134"/>
    </source>
</evidence>
<dbReference type="FunFam" id="1.10.510.10:FF:000235">
    <property type="entry name" value="Serine/threonine-protein kinase ark1"/>
    <property type="match status" value="1"/>
</dbReference>
<evidence type="ECO:0000313" key="18">
    <source>
        <dbReference type="EMBL" id="KAK2593160.1"/>
    </source>
</evidence>
<dbReference type="GO" id="GO:0000776">
    <property type="term" value="C:kinetochore"/>
    <property type="evidence" value="ECO:0007669"/>
    <property type="project" value="UniProtKB-ARBA"/>
</dbReference>
<feature type="domain" description="Protein kinase" evidence="17">
    <location>
        <begin position="129"/>
        <end position="382"/>
    </location>
</feature>
<evidence type="ECO:0000256" key="9">
    <source>
        <dbReference type="ARBA" id="ARBA00048679"/>
    </source>
</evidence>
<dbReference type="GO" id="GO:0072479">
    <property type="term" value="P:response to mitotic cell cycle spindle assembly checkpoint signaling"/>
    <property type="evidence" value="ECO:0007669"/>
    <property type="project" value="UniProtKB-ARBA"/>
</dbReference>
<dbReference type="InterPro" id="IPR008271">
    <property type="entry name" value="Ser/Thr_kinase_AS"/>
</dbReference>
<dbReference type="PROSITE" id="PS50011">
    <property type="entry name" value="PROTEIN_KINASE_DOM"/>
    <property type="match status" value="1"/>
</dbReference>
<proteinExistence type="inferred from homology"/>
<dbReference type="InterPro" id="IPR030616">
    <property type="entry name" value="Aur-like"/>
</dbReference>
<dbReference type="PANTHER" id="PTHR24350">
    <property type="entry name" value="SERINE/THREONINE-PROTEIN KINASE IAL-RELATED"/>
    <property type="match status" value="1"/>
</dbReference>
<feature type="active site" description="Proton acceptor" evidence="10">
    <location>
        <position position="252"/>
    </location>
</feature>
<dbReference type="GO" id="GO:0045143">
    <property type="term" value="P:homologous chromosome segregation"/>
    <property type="evidence" value="ECO:0007669"/>
    <property type="project" value="UniProtKB-ARBA"/>
</dbReference>
<comment type="catalytic activity">
    <reaction evidence="9 15">
        <text>L-seryl-[protein] + ATP = O-phospho-L-seryl-[protein] + ADP + H(+)</text>
        <dbReference type="Rhea" id="RHEA:17989"/>
        <dbReference type="Rhea" id="RHEA-COMP:9863"/>
        <dbReference type="Rhea" id="RHEA-COMP:11604"/>
        <dbReference type="ChEBI" id="CHEBI:15378"/>
        <dbReference type="ChEBI" id="CHEBI:29999"/>
        <dbReference type="ChEBI" id="CHEBI:30616"/>
        <dbReference type="ChEBI" id="CHEBI:83421"/>
        <dbReference type="ChEBI" id="CHEBI:456216"/>
        <dbReference type="EC" id="2.7.11.1"/>
    </reaction>
</comment>
<comment type="caution">
    <text evidence="18">The sequence shown here is derived from an EMBL/GenBank/DDBJ whole genome shotgun (WGS) entry which is preliminary data.</text>
</comment>
<dbReference type="InterPro" id="IPR017441">
    <property type="entry name" value="Protein_kinase_ATP_BS"/>
</dbReference>
<organism evidence="18 19">
    <name type="scientific">Conoideocrella luteorostrata</name>
    <dbReference type="NCBI Taxonomy" id="1105319"/>
    <lineage>
        <taxon>Eukaryota</taxon>
        <taxon>Fungi</taxon>
        <taxon>Dikarya</taxon>
        <taxon>Ascomycota</taxon>
        <taxon>Pezizomycotina</taxon>
        <taxon>Sordariomycetes</taxon>
        <taxon>Hypocreomycetidae</taxon>
        <taxon>Hypocreales</taxon>
        <taxon>Clavicipitaceae</taxon>
        <taxon>Conoideocrella</taxon>
    </lineage>
</organism>
<dbReference type="AlphaFoldDB" id="A0AAJ0FY25"/>
<feature type="region of interest" description="Disordered" evidence="16">
    <location>
        <begin position="75"/>
        <end position="116"/>
    </location>
</feature>
<feature type="binding site" evidence="11">
    <location>
        <begin position="256"/>
        <end position="257"/>
    </location>
    <ligand>
        <name>ATP</name>
        <dbReference type="ChEBI" id="CHEBI:30616"/>
    </ligand>
</feature>
<accession>A0AAJ0FY25</accession>
<dbReference type="GO" id="GO:0008608">
    <property type="term" value="P:attachment of spindle microtubules to kinetochore"/>
    <property type="evidence" value="ECO:0007669"/>
    <property type="project" value="UniProtKB-ARBA"/>
</dbReference>
<evidence type="ECO:0000256" key="8">
    <source>
        <dbReference type="ARBA" id="ARBA00047899"/>
    </source>
</evidence>
<dbReference type="SUPFAM" id="SSF56112">
    <property type="entry name" value="Protein kinase-like (PK-like)"/>
    <property type="match status" value="1"/>
</dbReference>
<feature type="binding site" evidence="11">
    <location>
        <position position="270"/>
    </location>
    <ligand>
        <name>ATP</name>
        <dbReference type="ChEBI" id="CHEBI:30616"/>
    </ligand>
</feature>
<evidence type="ECO:0000256" key="4">
    <source>
        <dbReference type="ARBA" id="ARBA00022679"/>
    </source>
</evidence>
<dbReference type="Pfam" id="PF00069">
    <property type="entry name" value="Pkinase"/>
    <property type="match status" value="1"/>
</dbReference>
<dbReference type="InterPro" id="IPR000719">
    <property type="entry name" value="Prot_kinase_dom"/>
</dbReference>
<keyword evidence="5 11" id="KW-0547">Nucleotide-binding</keyword>
<keyword evidence="7 11" id="KW-0067">ATP-binding</keyword>
<feature type="compositionally biased region" description="Polar residues" evidence="16">
    <location>
        <begin position="75"/>
        <end position="87"/>
    </location>
</feature>
<evidence type="ECO:0000256" key="11">
    <source>
        <dbReference type="PIRSR" id="PIRSR630616-2"/>
    </source>
</evidence>
<evidence type="ECO:0000256" key="16">
    <source>
        <dbReference type="SAM" id="MobiDB-lite"/>
    </source>
</evidence>
<evidence type="ECO:0000256" key="2">
    <source>
        <dbReference type="ARBA" id="ARBA00021157"/>
    </source>
</evidence>
<dbReference type="GO" id="GO:0004674">
    <property type="term" value="F:protein serine/threonine kinase activity"/>
    <property type="evidence" value="ECO:0007669"/>
    <property type="project" value="UniProtKB-KW"/>
</dbReference>
<dbReference type="GO" id="GO:1902115">
    <property type="term" value="P:regulation of organelle assembly"/>
    <property type="evidence" value="ECO:0007669"/>
    <property type="project" value="UniProtKB-ARBA"/>
</dbReference>
<dbReference type="GO" id="GO:0044779">
    <property type="term" value="P:meiotic spindle checkpoint signaling"/>
    <property type="evidence" value="ECO:0007669"/>
    <property type="project" value="UniProtKB-ARBA"/>
</dbReference>
<evidence type="ECO:0000256" key="10">
    <source>
        <dbReference type="PIRSR" id="PIRSR630616-1"/>
    </source>
</evidence>
<keyword evidence="3 14" id="KW-0723">Serine/threonine-protein kinase</keyword>
<dbReference type="Gene3D" id="1.10.510.10">
    <property type="entry name" value="Transferase(Phosphotransferase) domain 1"/>
    <property type="match status" value="1"/>
</dbReference>